<protein>
    <submittedName>
        <fullName evidence="1">Sugar phosphate isomerase/epimerase</fullName>
    </submittedName>
</protein>
<dbReference type="Gene3D" id="3.20.20.150">
    <property type="entry name" value="Divalent-metal-dependent TIM barrel enzymes"/>
    <property type="match status" value="1"/>
</dbReference>
<evidence type="ECO:0000313" key="1">
    <source>
        <dbReference type="EMBL" id="MBS8122511.1"/>
    </source>
</evidence>
<dbReference type="EMBL" id="JAEDAM010000100">
    <property type="protein sequence ID" value="MBS8122511.1"/>
    <property type="molecule type" value="Genomic_DNA"/>
</dbReference>
<reference evidence="1 2" key="1">
    <citation type="journal article" date="2021" name="Nat. Commun.">
        <title>Reductive evolution and unique predatory mode in the CPR bacterium Vampirococcus lugosii.</title>
        <authorList>
            <person name="Moreira D."/>
            <person name="Zivanovic Y."/>
            <person name="Lopez-Archilla A.I."/>
            <person name="Iniesto M."/>
            <person name="Lopez-Garcia P."/>
        </authorList>
    </citation>
    <scope>NUCLEOTIDE SEQUENCE [LARGE SCALE GENOMIC DNA]</scope>
    <source>
        <strain evidence="1">Chiprana</strain>
    </source>
</reference>
<dbReference type="RefSeq" id="WP_213349906.1">
    <property type="nucleotide sequence ID" value="NZ_JAEDAM010000100.1"/>
</dbReference>
<dbReference type="InterPro" id="IPR036237">
    <property type="entry name" value="Xyl_isomerase-like_sf"/>
</dbReference>
<accession>A0ABS5QPS1</accession>
<dbReference type="SUPFAM" id="SSF51658">
    <property type="entry name" value="Xylose isomerase-like"/>
    <property type="match status" value="1"/>
</dbReference>
<evidence type="ECO:0000313" key="2">
    <source>
        <dbReference type="Proteomes" id="UP000680365"/>
    </source>
</evidence>
<keyword evidence="1" id="KW-0413">Isomerase</keyword>
<gene>
    <name evidence="1" type="ORF">VAMP_7420n7</name>
</gene>
<dbReference type="Proteomes" id="UP000680365">
    <property type="component" value="Unassembled WGS sequence"/>
</dbReference>
<dbReference type="GO" id="GO:0016853">
    <property type="term" value="F:isomerase activity"/>
    <property type="evidence" value="ECO:0007669"/>
    <property type="project" value="UniProtKB-KW"/>
</dbReference>
<sequence>MSSKKKAGLLLSTDSLSGYGLDLIFQTASNVGFDGIDLAMWKNFDSWSYSYVKKLSENHNIPVKCIQLSENVNSREMNQAVDIAKYLSINTISINAPKITNFKSYKFIVNNIGAYKRHNPDIKFCMINPPKSNLFILPVYTYNFTSIVEIFKKYKMFLGLDIVNLDETILETNFLRKMANFIPYIGIVYVSDKTKTGVGHAPLGQGTLKLESIFKKFKQNEYYGDFSLKLNLDKLVLSDIEKVEQVLKKSRLFYKDNYIDLVID</sequence>
<comment type="caution">
    <text evidence="1">The sequence shown here is derived from an EMBL/GenBank/DDBJ whole genome shotgun (WGS) entry which is preliminary data.</text>
</comment>
<organism evidence="1 2">
    <name type="scientific">Candidatus Vampirococcus lugosii</name>
    <dbReference type="NCBI Taxonomy" id="2789015"/>
    <lineage>
        <taxon>Bacteria</taxon>
        <taxon>Candidatus Absconditibacteriota</taxon>
        <taxon>Vampirococcus</taxon>
    </lineage>
</organism>
<proteinExistence type="predicted"/>
<name>A0ABS5QPS1_9BACT</name>
<keyword evidence="2" id="KW-1185">Reference proteome</keyword>